<dbReference type="AlphaFoldDB" id="A0A4Z0BW87"/>
<evidence type="ECO:0000256" key="1">
    <source>
        <dbReference type="ARBA" id="ARBA00022729"/>
    </source>
</evidence>
<evidence type="ECO:0000256" key="2">
    <source>
        <dbReference type="ARBA" id="ARBA00022801"/>
    </source>
</evidence>
<dbReference type="InterPro" id="IPR029058">
    <property type="entry name" value="AB_hydrolase_fold"/>
</dbReference>
<dbReference type="GO" id="GO:0016787">
    <property type="term" value="F:hydrolase activity"/>
    <property type="evidence" value="ECO:0007669"/>
    <property type="project" value="UniProtKB-KW"/>
</dbReference>
<feature type="domain" description="Phospholipase/carboxylesterase/thioesterase" evidence="3">
    <location>
        <begin position="122"/>
        <end position="217"/>
    </location>
</feature>
<dbReference type="InterPro" id="IPR050955">
    <property type="entry name" value="Plant_Biomass_Hydrol_Est"/>
</dbReference>
<dbReference type="RefSeq" id="WP_135263796.1">
    <property type="nucleotide sequence ID" value="NZ_SMLM01000002.1"/>
</dbReference>
<evidence type="ECO:0000259" key="3">
    <source>
        <dbReference type="Pfam" id="PF02230"/>
    </source>
</evidence>
<evidence type="ECO:0000313" key="5">
    <source>
        <dbReference type="Proteomes" id="UP000298180"/>
    </source>
</evidence>
<keyword evidence="2" id="KW-0378">Hydrolase</keyword>
<dbReference type="SUPFAM" id="SSF53474">
    <property type="entry name" value="alpha/beta-Hydrolases"/>
    <property type="match status" value="1"/>
</dbReference>
<organism evidence="4 5">
    <name type="scientific">Ramlibacter henchirensis</name>
    <dbReference type="NCBI Taxonomy" id="204072"/>
    <lineage>
        <taxon>Bacteria</taxon>
        <taxon>Pseudomonadati</taxon>
        <taxon>Pseudomonadota</taxon>
        <taxon>Betaproteobacteria</taxon>
        <taxon>Burkholderiales</taxon>
        <taxon>Comamonadaceae</taxon>
        <taxon>Ramlibacter</taxon>
    </lineage>
</organism>
<dbReference type="Pfam" id="PF02230">
    <property type="entry name" value="Abhydrolase_2"/>
    <property type="match status" value="1"/>
</dbReference>
<dbReference type="PANTHER" id="PTHR43037:SF5">
    <property type="entry name" value="FERULOYL ESTERASE"/>
    <property type="match status" value="1"/>
</dbReference>
<keyword evidence="1" id="KW-0732">Signal</keyword>
<dbReference type="Gene3D" id="3.40.50.1820">
    <property type="entry name" value="alpha/beta hydrolase"/>
    <property type="match status" value="1"/>
</dbReference>
<protein>
    <submittedName>
        <fullName evidence="4">Phospholipase</fullName>
    </submittedName>
</protein>
<comment type="caution">
    <text evidence="4">The sequence shown here is derived from an EMBL/GenBank/DDBJ whole genome shotgun (WGS) entry which is preliminary data.</text>
</comment>
<keyword evidence="5" id="KW-1185">Reference proteome</keyword>
<proteinExistence type="predicted"/>
<reference evidence="4 5" key="1">
    <citation type="submission" date="2019-03" db="EMBL/GenBank/DDBJ databases">
        <title>Ramlibacter henchirensis DSM 14656, whole genome shotgun sequence.</title>
        <authorList>
            <person name="Zhang X."/>
            <person name="Feng G."/>
            <person name="Zhu H."/>
        </authorList>
    </citation>
    <scope>NUCLEOTIDE SEQUENCE [LARGE SCALE GENOMIC DNA]</scope>
    <source>
        <strain evidence="4 5">DSM 14656</strain>
    </source>
</reference>
<gene>
    <name evidence="4" type="ORF">EZ313_13425</name>
</gene>
<dbReference type="EMBL" id="SMLM01000002">
    <property type="protein sequence ID" value="TFZ02269.1"/>
    <property type="molecule type" value="Genomic_DNA"/>
</dbReference>
<name>A0A4Z0BW87_9BURK</name>
<sequence length="230" mass="24786">MRNVPLRLAVRSSKHPALAGSAEPGVHRIAPGPHGLREALVRVPPRQAEPGQPIPLALMLHGSGGEPAHALDYLEPFASDAGVLLVAPASRDYTWDAILGRRGPDIEAVNHALHWAFDRFLIHPQRIAVAGFSDGASYALALGLANGDVFGATVALSPGFIPGVQPVVAGSRVFVSHGTHDTVLPIDRCSRRIVQVLREEDYYVTYEEFEGGHVIPPRIAERACRWMLDG</sequence>
<dbReference type="Proteomes" id="UP000298180">
    <property type="component" value="Unassembled WGS sequence"/>
</dbReference>
<evidence type="ECO:0000313" key="4">
    <source>
        <dbReference type="EMBL" id="TFZ02269.1"/>
    </source>
</evidence>
<accession>A0A4Z0BW87</accession>
<dbReference type="PANTHER" id="PTHR43037">
    <property type="entry name" value="UNNAMED PRODUCT-RELATED"/>
    <property type="match status" value="1"/>
</dbReference>
<dbReference type="InterPro" id="IPR003140">
    <property type="entry name" value="PLipase/COase/thioEstase"/>
</dbReference>
<dbReference type="OrthoDB" id="9765647at2"/>